<keyword evidence="6" id="KW-0732">Signal</keyword>
<dbReference type="InterPro" id="IPR029021">
    <property type="entry name" value="Prot-tyrosine_phosphatase-like"/>
</dbReference>
<dbReference type="PRINTS" id="PR00700">
    <property type="entry name" value="PRTYPHPHTASE"/>
</dbReference>
<evidence type="ECO:0000256" key="3">
    <source>
        <dbReference type="ARBA" id="ARBA00013064"/>
    </source>
</evidence>
<evidence type="ECO:0000256" key="12">
    <source>
        <dbReference type="ARBA" id="ARBA00023157"/>
    </source>
</evidence>
<dbReference type="SUPFAM" id="SSF52799">
    <property type="entry name" value="(Phosphotyrosine protein) phosphatases II"/>
    <property type="match status" value="2"/>
</dbReference>
<evidence type="ECO:0000256" key="8">
    <source>
        <dbReference type="ARBA" id="ARBA00022801"/>
    </source>
</evidence>
<keyword evidence="13 24" id="KW-0675">Receptor</keyword>
<dbReference type="FunFam" id="2.60.40.10:FF:000152">
    <property type="entry name" value="receptor-type tyrosine-protein phosphatase T isoform X1"/>
    <property type="match status" value="1"/>
</dbReference>
<dbReference type="FunFam" id="2.60.40.10:FF:000019">
    <property type="entry name" value="receptor-type tyrosine-protein phosphatase kappa isoform X2"/>
    <property type="match status" value="1"/>
</dbReference>
<evidence type="ECO:0000256" key="17">
    <source>
        <dbReference type="SAM" id="MobiDB-lite"/>
    </source>
</evidence>
<dbReference type="RefSeq" id="XP_022448088.1">
    <property type="nucleotide sequence ID" value="XM_022592380.1"/>
</dbReference>
<dbReference type="PROSITE" id="PS50853">
    <property type="entry name" value="FN3"/>
    <property type="match status" value="3"/>
</dbReference>
<keyword evidence="10" id="KW-1133">Transmembrane helix</keyword>
<dbReference type="InterPro" id="IPR013320">
    <property type="entry name" value="ConA-like_dom_sf"/>
</dbReference>
<keyword evidence="14" id="KW-0325">Glycoprotein</keyword>
<evidence type="ECO:0000313" key="25">
    <source>
        <dbReference type="RefSeq" id="XP_022448089.1"/>
    </source>
</evidence>
<dbReference type="FunFam" id="3.90.190.10:FF:000003">
    <property type="entry name" value="receptor-type tyrosine-protein phosphatase kappa isoform X1"/>
    <property type="match status" value="1"/>
</dbReference>
<evidence type="ECO:0000259" key="19">
    <source>
        <dbReference type="PROSITE" id="PS50056"/>
    </source>
</evidence>
<dbReference type="InterPro" id="IPR003595">
    <property type="entry name" value="Tyr_Pase_cat"/>
</dbReference>
<dbReference type="EC" id="3.1.3.48" evidence="3"/>
<dbReference type="Gene3D" id="3.90.190.10">
    <property type="entry name" value="Protein tyrosine phosphatase superfamily"/>
    <property type="match status" value="2"/>
</dbReference>
<feature type="domain" description="Ig-like" evidence="21">
    <location>
        <begin position="173"/>
        <end position="264"/>
    </location>
</feature>
<feature type="compositionally biased region" description="Polar residues" evidence="17">
    <location>
        <begin position="789"/>
        <end position="808"/>
    </location>
</feature>
<evidence type="ECO:0000256" key="13">
    <source>
        <dbReference type="ARBA" id="ARBA00023170"/>
    </source>
</evidence>
<evidence type="ECO:0000313" key="24">
    <source>
        <dbReference type="RefSeq" id="XP_022448088.1"/>
    </source>
</evidence>
<dbReference type="InterPro" id="IPR051622">
    <property type="entry name" value="R-tyr_protein_phosphatases"/>
</dbReference>
<dbReference type="Proteomes" id="UP000248483">
    <property type="component" value="Unplaced"/>
</dbReference>
<comment type="similarity">
    <text evidence="2">Belongs to the protein-tyrosine phosphatase family. Receptor class 2B subfamily.</text>
</comment>
<dbReference type="Pfam" id="PF00629">
    <property type="entry name" value="MAM"/>
    <property type="match status" value="1"/>
</dbReference>
<dbReference type="SUPFAM" id="SSF49265">
    <property type="entry name" value="Fibronectin type III"/>
    <property type="match status" value="2"/>
</dbReference>
<evidence type="ECO:0000256" key="1">
    <source>
        <dbReference type="ARBA" id="ARBA00004479"/>
    </source>
</evidence>
<dbReference type="Pfam" id="PF00041">
    <property type="entry name" value="fn3"/>
    <property type="match status" value="1"/>
</dbReference>
<feature type="domain" description="Tyrosine-protein phosphatase" evidence="18">
    <location>
        <begin position="869"/>
        <end position="1143"/>
    </location>
</feature>
<feature type="region of interest" description="Disordered" evidence="17">
    <location>
        <begin position="770"/>
        <end position="819"/>
    </location>
</feature>
<dbReference type="GO" id="GO:0004725">
    <property type="term" value="F:protein tyrosine phosphatase activity"/>
    <property type="evidence" value="ECO:0007669"/>
    <property type="project" value="UniProtKB-EC"/>
</dbReference>
<dbReference type="RefSeq" id="XP_022448089.1">
    <property type="nucleotide sequence ID" value="XM_022592381.1"/>
</dbReference>
<keyword evidence="12" id="KW-1015">Disulfide bond</keyword>
<dbReference type="PROSITE" id="PS00383">
    <property type="entry name" value="TYR_PHOSPHATASE_1"/>
    <property type="match status" value="2"/>
</dbReference>
<protein>
    <recommendedName>
        <fullName evidence="3">protein-tyrosine-phosphatase</fullName>
        <ecNumber evidence="3">3.1.3.48</ecNumber>
    </recommendedName>
</protein>
<dbReference type="InterPro" id="IPR016130">
    <property type="entry name" value="Tyr_Pase_AS"/>
</dbReference>
<dbReference type="GO" id="GO:0016020">
    <property type="term" value="C:membrane"/>
    <property type="evidence" value="ECO:0007669"/>
    <property type="project" value="UniProtKB-SubCell"/>
</dbReference>
<evidence type="ECO:0000256" key="9">
    <source>
        <dbReference type="ARBA" id="ARBA00022912"/>
    </source>
</evidence>
<comment type="catalytic activity">
    <reaction evidence="16">
        <text>O-phospho-L-tyrosyl-[protein] + H2O = L-tyrosyl-[protein] + phosphate</text>
        <dbReference type="Rhea" id="RHEA:10684"/>
        <dbReference type="Rhea" id="RHEA-COMP:10136"/>
        <dbReference type="Rhea" id="RHEA-COMP:20101"/>
        <dbReference type="ChEBI" id="CHEBI:15377"/>
        <dbReference type="ChEBI" id="CHEBI:43474"/>
        <dbReference type="ChEBI" id="CHEBI:46858"/>
        <dbReference type="ChEBI" id="CHEBI:61978"/>
        <dbReference type="EC" id="3.1.3.48"/>
    </reaction>
</comment>
<dbReference type="InterPro" id="IPR013783">
    <property type="entry name" value="Ig-like_fold"/>
</dbReference>
<keyword evidence="23" id="KW-1185">Reference proteome</keyword>
<evidence type="ECO:0000256" key="6">
    <source>
        <dbReference type="ARBA" id="ARBA00022729"/>
    </source>
</evidence>
<sequence length="1441" mass="162026">MCDSAVSAEGGCSFDDHYSNCGYSVALGTNGFTWEQINTWEKPMLDPAVPTGSFMMVNSSGRASGQKAHLLLPTLKENDTHCIDFHYYFSSRDRSSPGALNVYVKVNGGPQGNPVWNVSGVVTEGWVKTELAISTFWPHFYQVIFESVSLKGHPGYIAVDEVRVLAHPCRKAPHFLRLQNVEVNVGQNATFQCIAGGKWSQHDKLWLQQWNGRDTALMVTRVVNHRRFSATVSVADTTQRSVSKYRCVIRSDGGSGVSNYAELIVKEPPTPIAPPELLAVGATYLWIKPNANSIIGDGPIILKEVEYRTTTGTWAETHIVDSPNYKLWHLDPDVEYEIRVLLTRPGEGGTGPPGPPLTTRTKCADPVHGPQNVEIVDIRARQLTLQWEPFGYAVTRCHSYNLTVQYQYVFNQQQYEAEELIQTSSHYTLRGLRPFMTIRLRLLLSNPEGRMESEQLVVQTEEDVPGAVPLESIQGGPFEEKIYIQWKPPNETNGVITLYEINYKAVGSLDPSADLSSQRGKVFKLRNETHHLFVGLYPGTTYSFTIKASTAKGFGPPVTTRIATKISAPSMPEYDTDTPLNETDTTITVMLKPAQSRGAPVSVYQLVVKEERLQKSRRAADIIECFSVPVSYKNASSLDSLHYFAAELKPANLPVTQPFTVGDNKTYNGYWNPPLSPLKSYSIYFQALSKANGETKINCVRLATKGASTQNSNTVEPEKQVDNTVKMAGVVAGLLMFIIILLGVMLTIKRRRNAYSYSYYLKLAKKQKETQSGAQREMGPVASADKPTTKLSTSRNDEGFSSSSQDVNGFTDGSRGELSQPTLTIQTHPYRACDPVEMSYPRDQFQPAIRVADLLQHITQMKRGQGYGFKEEYEALPEGQTASWDTAKEDENRNKNRYGNIISYDHSRVRLLVLDGDPHSDYINANYIDGYHRPRHYIATQGPMQETVKDFWRMIWQENSASIVMVTNLVEVGRHPAGHTVGNATLSRSASPGMVKCVRYWPDDMEVYGDIKVTLIETEPLAEYIIRTFTVQKKGYHEIRELRLFHFTSWPDHGVPCYATGLLGFVRQVKFLNPPEAGPIVVHCSAGAGRTGCFIAIDTMLDMAENEGVVDIFNCVRELRAQRVNLVQTEEQYVFVHDAILEACLCGNTAIPVCEFRSLYYNISRLDPQTNSSQIKDEFQTLNIVTPRVRPEDCSIGLLPRNHDKNRSMDVLPLDRCLPFLISVDGESSNYINAALMDSHKQPAAFVVTQHPLPNTVADFWRLVFDYNCSSVVMLNELDTAQLCMQYWPEKTSGCYGPIQVEFVSADIDEDIIHRIFRICNMARPQDGYRIVQHLQYIGWPAYRDTPPSKRSLLKVVRRLEKWQEQYDGREGRTVVHCLNGGGRSGTFCAVCSVCEMIQQQNIIDVFHIVKTLRNNKSNMVETLEQYKFVYEVALEYLSSF</sequence>
<feature type="domain" description="Tyrosine specific protein phosphatases" evidence="19">
    <location>
        <begin position="1351"/>
        <end position="1428"/>
    </location>
</feature>
<keyword evidence="11" id="KW-0472">Membrane</keyword>
<keyword evidence="5" id="KW-0812">Transmembrane</keyword>
<dbReference type="PANTHER" id="PTHR24051:SF12">
    <property type="entry name" value="PROTEIN-TYROSINE-PHOSPHATASE"/>
    <property type="match status" value="1"/>
</dbReference>
<dbReference type="PRINTS" id="PR00020">
    <property type="entry name" value="MAMDOMAIN"/>
</dbReference>
<keyword evidence="4" id="KW-0597">Phosphoprotein</keyword>
<feature type="domain" description="Tyrosine-protein phosphatase" evidence="18">
    <location>
        <begin position="1175"/>
        <end position="1437"/>
    </location>
</feature>
<dbReference type="PANTHER" id="PTHR24051">
    <property type="entry name" value="SUSHI DOMAIN-CONTAINING PROTEIN 1"/>
    <property type="match status" value="1"/>
</dbReference>
<proteinExistence type="inferred from homology"/>
<dbReference type="CTD" id="11122"/>
<feature type="domain" description="MAM" evidence="20">
    <location>
        <begin position="10"/>
        <end position="171"/>
    </location>
</feature>
<evidence type="ECO:0000256" key="7">
    <source>
        <dbReference type="ARBA" id="ARBA00022737"/>
    </source>
</evidence>
<dbReference type="FunFam" id="3.90.190.10:FF:000005">
    <property type="entry name" value="receptor-type tyrosine-protein phosphatase kappa isoform X1"/>
    <property type="match status" value="1"/>
</dbReference>
<dbReference type="Pfam" id="PF00102">
    <property type="entry name" value="Y_phosphatase"/>
    <property type="match status" value="2"/>
</dbReference>
<feature type="domain" description="Fibronectin type-III" evidence="22">
    <location>
        <begin position="464"/>
        <end position="570"/>
    </location>
</feature>
<evidence type="ECO:0000259" key="18">
    <source>
        <dbReference type="PROSITE" id="PS50055"/>
    </source>
</evidence>
<feature type="domain" description="Tyrosine specific protein phosphatases" evidence="19">
    <location>
        <begin position="1063"/>
        <end position="1134"/>
    </location>
</feature>
<evidence type="ECO:0000256" key="4">
    <source>
        <dbReference type="ARBA" id="ARBA00022553"/>
    </source>
</evidence>
<dbReference type="FunFam" id="2.60.40.10:FF:000025">
    <property type="entry name" value="receptor-type tyrosine-protein phosphatase U isoform X2"/>
    <property type="match status" value="1"/>
</dbReference>
<evidence type="ECO:0000256" key="15">
    <source>
        <dbReference type="ARBA" id="ARBA00023319"/>
    </source>
</evidence>
<dbReference type="CDD" id="cd14634">
    <property type="entry name" value="R-PTPc-T-2"/>
    <property type="match status" value="1"/>
</dbReference>
<dbReference type="CDD" id="cd00063">
    <property type="entry name" value="FN3"/>
    <property type="match status" value="3"/>
</dbReference>
<keyword evidence="15" id="KW-0393">Immunoglobulin domain</keyword>
<dbReference type="GeneID" id="111184164"/>
<dbReference type="InterPro" id="IPR000998">
    <property type="entry name" value="MAM_dom"/>
</dbReference>
<dbReference type="InterPro" id="IPR007110">
    <property type="entry name" value="Ig-like_dom"/>
</dbReference>
<dbReference type="InterPro" id="IPR057598">
    <property type="entry name" value="Fn3_PTPRU"/>
</dbReference>
<organism evidence="23 24">
    <name type="scientific">Delphinapterus leucas</name>
    <name type="common">Beluga whale</name>
    <dbReference type="NCBI Taxonomy" id="9749"/>
    <lineage>
        <taxon>Eukaryota</taxon>
        <taxon>Metazoa</taxon>
        <taxon>Chordata</taxon>
        <taxon>Craniata</taxon>
        <taxon>Vertebrata</taxon>
        <taxon>Euteleostomi</taxon>
        <taxon>Mammalia</taxon>
        <taxon>Eutheria</taxon>
        <taxon>Laurasiatheria</taxon>
        <taxon>Artiodactyla</taxon>
        <taxon>Whippomorpha</taxon>
        <taxon>Cetacea</taxon>
        <taxon>Odontoceti</taxon>
        <taxon>Monodontidae</taxon>
        <taxon>Delphinapterus</taxon>
    </lineage>
</organism>
<dbReference type="InterPro" id="IPR036179">
    <property type="entry name" value="Ig-like_dom_sf"/>
</dbReference>
<name>A0A2Y9PY76_DELLE</name>
<dbReference type="FunFam" id="2.60.120.200:FF:000006">
    <property type="entry name" value="receptor-type tyrosine-protein phosphatase T isoform X1"/>
    <property type="match status" value="1"/>
</dbReference>
<dbReference type="Gene3D" id="2.60.40.10">
    <property type="entry name" value="Immunoglobulins"/>
    <property type="match status" value="4"/>
</dbReference>
<dbReference type="FunFam" id="2.60.40.10:FF:000009">
    <property type="entry name" value="receptor-type tyrosine-protein phosphatase U isoform X1"/>
    <property type="match status" value="1"/>
</dbReference>
<evidence type="ECO:0000256" key="5">
    <source>
        <dbReference type="ARBA" id="ARBA00022692"/>
    </source>
</evidence>
<evidence type="ECO:0000256" key="16">
    <source>
        <dbReference type="ARBA" id="ARBA00051722"/>
    </source>
</evidence>
<dbReference type="PROSITE" id="PS00740">
    <property type="entry name" value="MAM_1"/>
    <property type="match status" value="1"/>
</dbReference>
<dbReference type="InterPro" id="IPR036116">
    <property type="entry name" value="FN3_sf"/>
</dbReference>
<evidence type="ECO:0000259" key="22">
    <source>
        <dbReference type="PROSITE" id="PS50853"/>
    </source>
</evidence>
<gene>
    <name evidence="24 25" type="primary">PTPRT</name>
</gene>
<evidence type="ECO:0000256" key="2">
    <source>
        <dbReference type="ARBA" id="ARBA00006396"/>
    </source>
</evidence>
<reference evidence="24 25" key="1">
    <citation type="submission" date="2025-04" db="UniProtKB">
        <authorList>
            <consortium name="RefSeq"/>
        </authorList>
    </citation>
    <scope>IDENTIFICATION</scope>
    <source>
        <tissue evidence="24 25">Blood</tissue>
    </source>
</reference>
<feature type="domain" description="Fibronectin type-III" evidence="22">
    <location>
        <begin position="271"/>
        <end position="364"/>
    </location>
</feature>
<dbReference type="PROSITE" id="PS50060">
    <property type="entry name" value="MAM_2"/>
    <property type="match status" value="1"/>
</dbReference>
<evidence type="ECO:0000259" key="20">
    <source>
        <dbReference type="PROSITE" id="PS50060"/>
    </source>
</evidence>
<dbReference type="CDD" id="cd06263">
    <property type="entry name" value="MAM"/>
    <property type="match status" value="1"/>
</dbReference>
<keyword evidence="7" id="KW-0677">Repeat</keyword>
<dbReference type="SUPFAM" id="SSF49899">
    <property type="entry name" value="Concanavalin A-like lectins/glucanases"/>
    <property type="match status" value="1"/>
</dbReference>
<dbReference type="Pfam" id="PF23144">
    <property type="entry name" value="Fn3_PTPRU"/>
    <property type="match status" value="1"/>
</dbReference>
<dbReference type="SUPFAM" id="SSF48726">
    <property type="entry name" value="Immunoglobulin"/>
    <property type="match status" value="1"/>
</dbReference>
<dbReference type="PROSITE" id="PS50055">
    <property type="entry name" value="TYR_PHOSPHATASE_PTP"/>
    <property type="match status" value="2"/>
</dbReference>
<dbReference type="Gene3D" id="2.60.120.200">
    <property type="match status" value="1"/>
</dbReference>
<dbReference type="SMART" id="SM00060">
    <property type="entry name" value="FN3"/>
    <property type="match status" value="3"/>
</dbReference>
<evidence type="ECO:0000259" key="21">
    <source>
        <dbReference type="PROSITE" id="PS50835"/>
    </source>
</evidence>
<dbReference type="SMART" id="SM00194">
    <property type="entry name" value="PTPc"/>
    <property type="match status" value="2"/>
</dbReference>
<accession>A0A2Y9PY76</accession>
<dbReference type="InterPro" id="IPR000387">
    <property type="entry name" value="Tyr_Pase_dom"/>
</dbReference>
<feature type="domain" description="Fibronectin type-III" evidence="22">
    <location>
        <begin position="369"/>
        <end position="463"/>
    </location>
</feature>
<dbReference type="SMART" id="SM00137">
    <property type="entry name" value="MAM"/>
    <property type="match status" value="1"/>
</dbReference>
<dbReference type="PROSITE" id="PS50835">
    <property type="entry name" value="IG_LIKE"/>
    <property type="match status" value="1"/>
</dbReference>
<dbReference type="InterPro" id="IPR000242">
    <property type="entry name" value="PTP_cat"/>
</dbReference>
<evidence type="ECO:0000256" key="14">
    <source>
        <dbReference type="ARBA" id="ARBA00023180"/>
    </source>
</evidence>
<dbReference type="SMART" id="SM00404">
    <property type="entry name" value="PTPc_motif"/>
    <property type="match status" value="2"/>
</dbReference>
<dbReference type="InterPro" id="IPR003961">
    <property type="entry name" value="FN3_dom"/>
</dbReference>
<keyword evidence="8" id="KW-0378">Hydrolase</keyword>
<evidence type="ECO:0000256" key="10">
    <source>
        <dbReference type="ARBA" id="ARBA00022989"/>
    </source>
</evidence>
<keyword evidence="9" id="KW-0904">Protein phosphatase</keyword>
<evidence type="ECO:0000256" key="11">
    <source>
        <dbReference type="ARBA" id="ARBA00023136"/>
    </source>
</evidence>
<dbReference type="PROSITE" id="PS50056">
    <property type="entry name" value="TYR_PHOSPHATASE_2"/>
    <property type="match status" value="2"/>
</dbReference>
<evidence type="ECO:0000313" key="23">
    <source>
        <dbReference type="Proteomes" id="UP000248483"/>
    </source>
</evidence>
<comment type="subcellular location">
    <subcellularLocation>
        <location evidence="1">Membrane</location>
        <topology evidence="1">Single-pass type I membrane protein</topology>
    </subcellularLocation>
</comment>